<dbReference type="RefSeq" id="WP_131776261.1">
    <property type="nucleotide sequence ID" value="NZ_BMOB01000003.1"/>
</dbReference>
<feature type="domain" description="Pyrroline-5-carboxylate reductase catalytic N-terminal" evidence="3">
    <location>
        <begin position="4"/>
        <end position="74"/>
    </location>
</feature>
<dbReference type="Pfam" id="PF01370">
    <property type="entry name" value="Epimerase"/>
    <property type="match status" value="1"/>
</dbReference>
<comment type="caution">
    <text evidence="4">The sequence shown here is derived from an EMBL/GenBank/DDBJ whole genome shotgun (WGS) entry which is preliminary data.</text>
</comment>
<dbReference type="InterPro" id="IPR028939">
    <property type="entry name" value="P5C_Rdtase_cat_N"/>
</dbReference>
<dbReference type="SUPFAM" id="SSF51735">
    <property type="entry name" value="NAD(P)-binding Rossmann-fold domains"/>
    <property type="match status" value="1"/>
</dbReference>
<dbReference type="InterPro" id="IPR036291">
    <property type="entry name" value="NAD(P)-bd_dom_sf"/>
</dbReference>
<dbReference type="PANTHER" id="PTHR43574">
    <property type="entry name" value="EPIMERASE-RELATED"/>
    <property type="match status" value="1"/>
</dbReference>
<dbReference type="InterPro" id="IPR001509">
    <property type="entry name" value="Epimerase_deHydtase"/>
</dbReference>
<gene>
    <name evidence="4" type="ORF">GCM10007966_08000</name>
</gene>
<dbReference type="OrthoDB" id="9808276at2"/>
<organism evidence="4 5">
    <name type="scientific">Legionella impletisoli</name>
    <dbReference type="NCBI Taxonomy" id="343510"/>
    <lineage>
        <taxon>Bacteria</taxon>
        <taxon>Pseudomonadati</taxon>
        <taxon>Pseudomonadota</taxon>
        <taxon>Gammaproteobacteria</taxon>
        <taxon>Legionellales</taxon>
        <taxon>Legionellaceae</taxon>
        <taxon>Legionella</taxon>
    </lineage>
</organism>
<evidence type="ECO:0000313" key="5">
    <source>
        <dbReference type="Proteomes" id="UP000630149"/>
    </source>
</evidence>
<keyword evidence="5" id="KW-1185">Reference proteome</keyword>
<dbReference type="AlphaFoldDB" id="A0A917N9Z2"/>
<evidence type="ECO:0000313" key="4">
    <source>
        <dbReference type="EMBL" id="GGI81876.1"/>
    </source>
</evidence>
<proteinExistence type="predicted"/>
<dbReference type="EMBL" id="BMOB01000003">
    <property type="protein sequence ID" value="GGI81876.1"/>
    <property type="molecule type" value="Genomic_DNA"/>
</dbReference>
<reference evidence="4" key="1">
    <citation type="journal article" date="2014" name="Int. J. Syst. Evol. Microbiol.">
        <title>Complete genome sequence of Corynebacterium casei LMG S-19264T (=DSM 44701T), isolated from a smear-ripened cheese.</title>
        <authorList>
            <consortium name="US DOE Joint Genome Institute (JGI-PGF)"/>
            <person name="Walter F."/>
            <person name="Albersmeier A."/>
            <person name="Kalinowski J."/>
            <person name="Ruckert C."/>
        </authorList>
    </citation>
    <scope>NUCLEOTIDE SEQUENCE</scope>
    <source>
        <strain evidence="4">JCM 13919</strain>
    </source>
</reference>
<dbReference type="Gene3D" id="3.40.50.720">
    <property type="entry name" value="NAD(P)-binding Rossmann-like Domain"/>
    <property type="match status" value="1"/>
</dbReference>
<name>A0A917N9Z2_9GAMM</name>
<dbReference type="CDD" id="cd05266">
    <property type="entry name" value="SDR_a4"/>
    <property type="match status" value="1"/>
</dbReference>
<evidence type="ECO:0000259" key="2">
    <source>
        <dbReference type="Pfam" id="PF01370"/>
    </source>
</evidence>
<dbReference type="Pfam" id="PF03807">
    <property type="entry name" value="F420_oxidored"/>
    <property type="match status" value="1"/>
</dbReference>
<accession>A0A917N9Z2</accession>
<feature type="domain" description="NAD-dependent epimerase/dehydratase" evidence="2">
    <location>
        <begin position="91"/>
        <end position="210"/>
    </location>
</feature>
<evidence type="ECO:0000259" key="3">
    <source>
        <dbReference type="Pfam" id="PF03807"/>
    </source>
</evidence>
<keyword evidence="1" id="KW-0520">NAD</keyword>
<evidence type="ECO:0000256" key="1">
    <source>
        <dbReference type="ARBA" id="ARBA00023027"/>
    </source>
</evidence>
<reference evidence="4" key="2">
    <citation type="submission" date="2020-09" db="EMBL/GenBank/DDBJ databases">
        <authorList>
            <person name="Sun Q."/>
            <person name="Ohkuma M."/>
        </authorList>
    </citation>
    <scope>NUCLEOTIDE SEQUENCE</scope>
    <source>
        <strain evidence="4">JCM 13919</strain>
    </source>
</reference>
<dbReference type="Proteomes" id="UP000630149">
    <property type="component" value="Unassembled WGS sequence"/>
</dbReference>
<protein>
    <submittedName>
        <fullName evidence="4">NAD(P)-dependent oxidoreductase</fullName>
    </submittedName>
</protein>
<sequence length="293" mass="33283">MKNQIGLFGFGYTAQAFAKAMVNRGFTIYATSRSRQVREALTNENIKVLDFTKESAEQIIASCPFIVQSIPPNEQEIDPVLSRFKPLLIDSAHRIQWIAYLSATSVYGDHQGEWVTEESESLNPGTTGILRLMAEKEWLYLYQHHKLPVHIFRLAGIYGPGRSSIERVLSNRTFSIYKPHQVFSRIHIEDIIQVLDLSLHQPTPGELFNVSDDLPAPSHEVEAFTLNEMNLPPLPLVHIDKINLSPAGLEFYRSNKRVSNTKIKTLLNFKPKYPTYKDGIKALVTAYQSSLKK</sequence>